<organism evidence="2 3">
    <name type="scientific">Ciona intestinalis</name>
    <name type="common">Transparent sea squirt</name>
    <name type="synonym">Ascidia intestinalis</name>
    <dbReference type="NCBI Taxonomy" id="7719"/>
    <lineage>
        <taxon>Eukaryota</taxon>
        <taxon>Metazoa</taxon>
        <taxon>Chordata</taxon>
        <taxon>Tunicata</taxon>
        <taxon>Ascidiacea</taxon>
        <taxon>Phlebobranchia</taxon>
        <taxon>Cionidae</taxon>
        <taxon>Ciona</taxon>
    </lineage>
</organism>
<dbReference type="HOGENOM" id="CLU_1044007_0_0_1"/>
<dbReference type="OMA" id="RRWCPAW"/>
<reference evidence="2" key="2">
    <citation type="journal article" date="2008" name="Genome Biol.">
        <title>Improved genome assembly and evidence-based global gene model set for the chordate Ciona intestinalis: new insight into intron and operon populations.</title>
        <authorList>
            <person name="Satou Y."/>
            <person name="Mineta K."/>
            <person name="Ogasawara M."/>
            <person name="Sasakura Y."/>
            <person name="Shoguchi E."/>
            <person name="Ueno K."/>
            <person name="Yamada L."/>
            <person name="Matsumoto J."/>
            <person name="Wasserscheid J."/>
            <person name="Dewar K."/>
            <person name="Wiley G.B."/>
            <person name="Macmil S.L."/>
            <person name="Roe B.A."/>
            <person name="Zeller R.W."/>
            <person name="Hastings K.E."/>
            <person name="Lemaire P."/>
            <person name="Lindquist E."/>
            <person name="Endo T."/>
            <person name="Hotta K."/>
            <person name="Inaba K."/>
        </authorList>
    </citation>
    <scope>NUCLEOTIDE SEQUENCE [LARGE SCALE GENOMIC DNA]</scope>
    <source>
        <strain evidence="2">wild type</strain>
    </source>
</reference>
<feature type="region of interest" description="Disordered" evidence="1">
    <location>
        <begin position="203"/>
        <end position="234"/>
    </location>
</feature>
<dbReference type="InParanoid" id="H2XKC8"/>
<name>H2XKC8_CIOIN</name>
<reference evidence="2" key="3">
    <citation type="submission" date="2025-08" db="UniProtKB">
        <authorList>
            <consortium name="Ensembl"/>
        </authorList>
    </citation>
    <scope>IDENTIFICATION</scope>
</reference>
<dbReference type="EMBL" id="EAAA01000786">
    <property type="status" value="NOT_ANNOTATED_CDS"/>
    <property type="molecule type" value="Genomic_DNA"/>
</dbReference>
<evidence type="ECO:0000256" key="1">
    <source>
        <dbReference type="SAM" id="MobiDB-lite"/>
    </source>
</evidence>
<accession>H2XKC8</accession>
<sequence length="234" mass="26959">MVYRRWCPAWSKKFPSFYHDKEQNFTYCRLCRCSSIPHAQVCKWATGLTPPSSGWRMRRLVRHLSSFEHQTAHATAVDRCQSVIDYQQKNNGSLPPDAEDPDSILGEADSFFVSFSPVTFRSVLETLTFEELTRKAHSTFETEQLKFGHSEYFKQIKRKSNQDSLRPSLVVKSAKLDQLPSVTKYPDIEADDEMRQVTLEIATNQETSENDTDSEVDLASKELHGDRHDNVNFT</sequence>
<evidence type="ECO:0000313" key="2">
    <source>
        <dbReference type="Ensembl" id="ENSCINP00000030110.1"/>
    </source>
</evidence>
<reference evidence="3" key="1">
    <citation type="journal article" date="2002" name="Science">
        <title>The draft genome of Ciona intestinalis: insights into chordate and vertebrate origins.</title>
        <authorList>
            <person name="Dehal P."/>
            <person name="Satou Y."/>
            <person name="Campbell R.K."/>
            <person name="Chapman J."/>
            <person name="Degnan B."/>
            <person name="De Tomaso A."/>
            <person name="Davidson B."/>
            <person name="Di Gregorio A."/>
            <person name="Gelpke M."/>
            <person name="Goodstein D.M."/>
            <person name="Harafuji N."/>
            <person name="Hastings K.E."/>
            <person name="Ho I."/>
            <person name="Hotta K."/>
            <person name="Huang W."/>
            <person name="Kawashima T."/>
            <person name="Lemaire P."/>
            <person name="Martinez D."/>
            <person name="Meinertzhagen I.A."/>
            <person name="Necula S."/>
            <person name="Nonaka M."/>
            <person name="Putnam N."/>
            <person name="Rash S."/>
            <person name="Saiga H."/>
            <person name="Satake M."/>
            <person name="Terry A."/>
            <person name="Yamada L."/>
            <person name="Wang H.G."/>
            <person name="Awazu S."/>
            <person name="Azumi K."/>
            <person name="Boore J."/>
            <person name="Branno M."/>
            <person name="Chin-Bow S."/>
            <person name="DeSantis R."/>
            <person name="Doyle S."/>
            <person name="Francino P."/>
            <person name="Keys D.N."/>
            <person name="Haga S."/>
            <person name="Hayashi H."/>
            <person name="Hino K."/>
            <person name="Imai K.S."/>
            <person name="Inaba K."/>
            <person name="Kano S."/>
            <person name="Kobayashi K."/>
            <person name="Kobayashi M."/>
            <person name="Lee B.I."/>
            <person name="Makabe K.W."/>
            <person name="Manohar C."/>
            <person name="Matassi G."/>
            <person name="Medina M."/>
            <person name="Mochizuki Y."/>
            <person name="Mount S."/>
            <person name="Morishita T."/>
            <person name="Miura S."/>
            <person name="Nakayama A."/>
            <person name="Nishizaka S."/>
            <person name="Nomoto H."/>
            <person name="Ohta F."/>
            <person name="Oishi K."/>
            <person name="Rigoutsos I."/>
            <person name="Sano M."/>
            <person name="Sasaki A."/>
            <person name="Sasakura Y."/>
            <person name="Shoguchi E."/>
            <person name="Shin-i T."/>
            <person name="Spagnuolo A."/>
            <person name="Stainier D."/>
            <person name="Suzuki M.M."/>
            <person name="Tassy O."/>
            <person name="Takatori N."/>
            <person name="Tokuoka M."/>
            <person name="Yagi K."/>
            <person name="Yoshizaki F."/>
            <person name="Wada S."/>
            <person name="Zhang C."/>
            <person name="Hyatt P.D."/>
            <person name="Larimer F."/>
            <person name="Detter C."/>
            <person name="Doggett N."/>
            <person name="Glavina T."/>
            <person name="Hawkins T."/>
            <person name="Richardson P."/>
            <person name="Lucas S."/>
            <person name="Kohara Y."/>
            <person name="Levine M."/>
            <person name="Satoh N."/>
            <person name="Rokhsar D.S."/>
        </authorList>
    </citation>
    <scope>NUCLEOTIDE SEQUENCE [LARGE SCALE GENOMIC DNA]</scope>
</reference>
<evidence type="ECO:0000313" key="3">
    <source>
        <dbReference type="Proteomes" id="UP000008144"/>
    </source>
</evidence>
<dbReference type="Ensembl" id="ENSCINT00000032743.1">
    <property type="protein sequence ID" value="ENSCINP00000030110.1"/>
    <property type="gene ID" value="ENSCING00000024512.1"/>
</dbReference>
<proteinExistence type="predicted"/>
<protein>
    <submittedName>
        <fullName evidence="2">Uncharacterized protein</fullName>
    </submittedName>
</protein>
<keyword evidence="3" id="KW-1185">Reference proteome</keyword>
<dbReference type="GeneTree" id="ENSGT00660000097414"/>
<reference evidence="2" key="4">
    <citation type="submission" date="2025-09" db="UniProtKB">
        <authorList>
            <consortium name="Ensembl"/>
        </authorList>
    </citation>
    <scope>IDENTIFICATION</scope>
</reference>
<dbReference type="AlphaFoldDB" id="H2XKC8"/>
<dbReference type="Proteomes" id="UP000008144">
    <property type="component" value="Chromosome 11"/>
</dbReference>
<feature type="compositionally biased region" description="Basic and acidic residues" evidence="1">
    <location>
        <begin position="218"/>
        <end position="234"/>
    </location>
</feature>